<dbReference type="EMBL" id="QKOE01000001">
    <property type="protein sequence ID" value="PZA18254.1"/>
    <property type="molecule type" value="Genomic_DNA"/>
</dbReference>
<evidence type="ECO:0000256" key="4">
    <source>
        <dbReference type="ARBA" id="ARBA00022989"/>
    </source>
</evidence>
<evidence type="ECO:0000256" key="3">
    <source>
        <dbReference type="ARBA" id="ARBA00022692"/>
    </source>
</evidence>
<dbReference type="AlphaFoldDB" id="A0A323V0N5"/>
<organism evidence="8 9">
    <name type="scientific">Parazoarcus communis SWub3 = DSM 12120</name>
    <dbReference type="NCBI Taxonomy" id="1121029"/>
    <lineage>
        <taxon>Bacteria</taxon>
        <taxon>Pseudomonadati</taxon>
        <taxon>Pseudomonadota</taxon>
        <taxon>Betaproteobacteria</taxon>
        <taxon>Rhodocyclales</taxon>
        <taxon>Zoogloeaceae</taxon>
        <taxon>Parazoarcus</taxon>
    </lineage>
</organism>
<dbReference type="GO" id="GO:0005886">
    <property type="term" value="C:plasma membrane"/>
    <property type="evidence" value="ECO:0007669"/>
    <property type="project" value="TreeGrafter"/>
</dbReference>
<evidence type="ECO:0000313" key="8">
    <source>
        <dbReference type="EMBL" id="PZA18254.1"/>
    </source>
</evidence>
<sequence>MLRREASAAAFPPGACSALAMAVPSVPAHPLRKCRQVSRTDDLGPLCLAGSSCQPRASKRGSMRLLSQFSRFLAVGGLATLIHYGVLVVLVQLFGVDPVMASAVGFIVSALANYGLNYRFTFRASGHHRHAMTRFAAVAVSGLILNTALMWLLSGLMSLHYIISQILATGLVLIWNFTLHRHWTFASPR</sequence>
<comment type="subcellular location">
    <subcellularLocation>
        <location evidence="1">Membrane</location>
        <topology evidence="1">Multi-pass membrane protein</topology>
    </subcellularLocation>
</comment>
<keyword evidence="5 6" id="KW-0472">Membrane</keyword>
<accession>A0A323V0N5</accession>
<dbReference type="GO" id="GO:0000271">
    <property type="term" value="P:polysaccharide biosynthetic process"/>
    <property type="evidence" value="ECO:0007669"/>
    <property type="project" value="InterPro"/>
</dbReference>
<feature type="domain" description="GtrA/DPMS transmembrane" evidence="7">
    <location>
        <begin position="71"/>
        <end position="185"/>
    </location>
</feature>
<comment type="similarity">
    <text evidence="2">Belongs to the GtrA family.</text>
</comment>
<gene>
    <name evidence="8" type="ORF">DNK49_01595</name>
</gene>
<evidence type="ECO:0000256" key="2">
    <source>
        <dbReference type="ARBA" id="ARBA00009399"/>
    </source>
</evidence>
<dbReference type="InterPro" id="IPR007267">
    <property type="entry name" value="GtrA_DPMS_TM"/>
</dbReference>
<evidence type="ECO:0000313" key="9">
    <source>
        <dbReference type="Proteomes" id="UP000248259"/>
    </source>
</evidence>
<evidence type="ECO:0000256" key="1">
    <source>
        <dbReference type="ARBA" id="ARBA00004141"/>
    </source>
</evidence>
<reference evidence="8 9" key="1">
    <citation type="submission" date="2018-06" db="EMBL/GenBank/DDBJ databases">
        <title>Azoarcus communis strain SWub3 genome.</title>
        <authorList>
            <person name="Zorraquino Salvo V."/>
            <person name="Toubiana D."/>
            <person name="Blumwald E."/>
        </authorList>
    </citation>
    <scope>NUCLEOTIDE SEQUENCE [LARGE SCALE GENOMIC DNA]</scope>
    <source>
        <strain evidence="8 9">SWub3</strain>
    </source>
</reference>
<keyword evidence="4 6" id="KW-1133">Transmembrane helix</keyword>
<keyword evidence="9" id="KW-1185">Reference proteome</keyword>
<dbReference type="PANTHER" id="PTHR38459">
    <property type="entry name" value="PROPHAGE BACTOPRENOL-LINKED GLUCOSE TRANSLOCASE HOMOLOG"/>
    <property type="match status" value="1"/>
</dbReference>
<keyword evidence="3 6" id="KW-0812">Transmembrane</keyword>
<evidence type="ECO:0000256" key="6">
    <source>
        <dbReference type="SAM" id="Phobius"/>
    </source>
</evidence>
<comment type="caution">
    <text evidence="8">The sequence shown here is derived from an EMBL/GenBank/DDBJ whole genome shotgun (WGS) entry which is preliminary data.</text>
</comment>
<feature type="transmembrane region" description="Helical" evidence="6">
    <location>
        <begin position="132"/>
        <end position="153"/>
    </location>
</feature>
<evidence type="ECO:0000256" key="5">
    <source>
        <dbReference type="ARBA" id="ARBA00023136"/>
    </source>
</evidence>
<feature type="transmembrane region" description="Helical" evidence="6">
    <location>
        <begin position="100"/>
        <end position="120"/>
    </location>
</feature>
<dbReference type="InterPro" id="IPR051401">
    <property type="entry name" value="GtrA_CellWall_Glycosyl"/>
</dbReference>
<proteinExistence type="inferred from homology"/>
<feature type="transmembrane region" description="Helical" evidence="6">
    <location>
        <begin position="72"/>
        <end position="94"/>
    </location>
</feature>
<name>A0A323V0N5_9RHOO</name>
<protein>
    <recommendedName>
        <fullName evidence="7">GtrA/DPMS transmembrane domain-containing protein</fullName>
    </recommendedName>
</protein>
<feature type="transmembrane region" description="Helical" evidence="6">
    <location>
        <begin position="159"/>
        <end position="179"/>
    </location>
</feature>
<dbReference type="Proteomes" id="UP000248259">
    <property type="component" value="Unassembled WGS sequence"/>
</dbReference>
<dbReference type="PANTHER" id="PTHR38459:SF1">
    <property type="entry name" value="PROPHAGE BACTOPRENOL-LINKED GLUCOSE TRANSLOCASE HOMOLOG"/>
    <property type="match status" value="1"/>
</dbReference>
<evidence type="ECO:0000259" key="7">
    <source>
        <dbReference type="Pfam" id="PF04138"/>
    </source>
</evidence>
<dbReference type="Pfam" id="PF04138">
    <property type="entry name" value="GtrA_DPMS_TM"/>
    <property type="match status" value="1"/>
</dbReference>